<dbReference type="Pfam" id="PF02350">
    <property type="entry name" value="Epimerase_2"/>
    <property type="match status" value="1"/>
</dbReference>
<evidence type="ECO:0000313" key="4">
    <source>
        <dbReference type="Proteomes" id="UP001595455"/>
    </source>
</evidence>
<accession>A0ABV7B8G4</accession>
<name>A0ABV7B8G4_9GAMM</name>
<dbReference type="EMBL" id="JBHRSF010000001">
    <property type="protein sequence ID" value="MFC2993687.1"/>
    <property type="molecule type" value="Genomic_DNA"/>
</dbReference>
<proteinExistence type="inferred from homology"/>
<evidence type="ECO:0000259" key="2">
    <source>
        <dbReference type="Pfam" id="PF02350"/>
    </source>
</evidence>
<dbReference type="SUPFAM" id="SSF53756">
    <property type="entry name" value="UDP-Glycosyltransferase/glycogen phosphorylase"/>
    <property type="match status" value="1"/>
</dbReference>
<gene>
    <name evidence="3" type="ORF">ACFODO_00045</name>
</gene>
<dbReference type="PANTHER" id="PTHR43174:SF1">
    <property type="entry name" value="UDP-N-ACETYLGLUCOSAMINE 2-EPIMERASE"/>
    <property type="match status" value="1"/>
</dbReference>
<protein>
    <submittedName>
        <fullName evidence="3">UDP-N-acetylglucosamine 2-epimerase</fullName>
    </submittedName>
</protein>
<comment type="similarity">
    <text evidence="1">Belongs to the UDP-N-acetylglucosamine 2-epimerase family.</text>
</comment>
<keyword evidence="1" id="KW-0413">Isomerase</keyword>
<dbReference type="PANTHER" id="PTHR43174">
    <property type="entry name" value="UDP-N-ACETYLGLUCOSAMINE 2-EPIMERASE"/>
    <property type="match status" value="1"/>
</dbReference>
<reference evidence="4" key="1">
    <citation type="journal article" date="2019" name="Int. J. Syst. Evol. Microbiol.">
        <title>The Global Catalogue of Microorganisms (GCM) 10K type strain sequencing project: providing services to taxonomists for standard genome sequencing and annotation.</title>
        <authorList>
            <consortium name="The Broad Institute Genomics Platform"/>
            <consortium name="The Broad Institute Genome Sequencing Center for Infectious Disease"/>
            <person name="Wu L."/>
            <person name="Ma J."/>
        </authorList>
    </citation>
    <scope>NUCLEOTIDE SEQUENCE [LARGE SCALE GENOMIC DNA]</scope>
    <source>
        <strain evidence="4">KCTC 62575</strain>
    </source>
</reference>
<dbReference type="InterPro" id="IPR003331">
    <property type="entry name" value="UDP_GlcNAc_Epimerase_2_dom"/>
</dbReference>
<dbReference type="RefSeq" id="WP_265935931.1">
    <property type="nucleotide sequence ID" value="NZ_JBHRSF010000001.1"/>
</dbReference>
<sequence length="72" mass="7980">MTILTVVGAHPQFIKASVISAAIEKSSNLEEKITHTGQHFDANMSNIFFDQLGIPKPHYQLDINSGSHAIRY</sequence>
<evidence type="ECO:0000256" key="1">
    <source>
        <dbReference type="RuleBase" id="RU003513"/>
    </source>
</evidence>
<comment type="caution">
    <text evidence="3">The sequence shown here is derived from an EMBL/GenBank/DDBJ whole genome shotgun (WGS) entry which is preliminary data.</text>
</comment>
<dbReference type="InterPro" id="IPR029767">
    <property type="entry name" value="WecB-like"/>
</dbReference>
<evidence type="ECO:0000313" key="3">
    <source>
        <dbReference type="EMBL" id="MFC2993687.1"/>
    </source>
</evidence>
<dbReference type="Proteomes" id="UP001595455">
    <property type="component" value="Unassembled WGS sequence"/>
</dbReference>
<keyword evidence="4" id="KW-1185">Reference proteome</keyword>
<organism evidence="3 4">
    <name type="scientific">Acinetobacter sichuanensis</name>
    <dbReference type="NCBI Taxonomy" id="2136183"/>
    <lineage>
        <taxon>Bacteria</taxon>
        <taxon>Pseudomonadati</taxon>
        <taxon>Pseudomonadota</taxon>
        <taxon>Gammaproteobacteria</taxon>
        <taxon>Moraxellales</taxon>
        <taxon>Moraxellaceae</taxon>
        <taxon>Acinetobacter</taxon>
    </lineage>
</organism>
<feature type="domain" description="UDP-N-acetylglucosamine 2-epimerase" evidence="2">
    <location>
        <begin position="22"/>
        <end position="69"/>
    </location>
</feature>
<dbReference type="Gene3D" id="3.40.50.2000">
    <property type="entry name" value="Glycogen Phosphorylase B"/>
    <property type="match status" value="1"/>
</dbReference>